<organism evidence="1 2">
    <name type="scientific">Puccinia sorghi</name>
    <dbReference type="NCBI Taxonomy" id="27349"/>
    <lineage>
        <taxon>Eukaryota</taxon>
        <taxon>Fungi</taxon>
        <taxon>Dikarya</taxon>
        <taxon>Basidiomycota</taxon>
        <taxon>Pucciniomycotina</taxon>
        <taxon>Pucciniomycetes</taxon>
        <taxon>Pucciniales</taxon>
        <taxon>Pucciniaceae</taxon>
        <taxon>Puccinia</taxon>
    </lineage>
</organism>
<evidence type="ECO:0000313" key="2">
    <source>
        <dbReference type="Proteomes" id="UP000037035"/>
    </source>
</evidence>
<protein>
    <recommendedName>
        <fullName evidence="3">Transposase</fullName>
    </recommendedName>
</protein>
<sequence length="73" mass="8197">MVIVFQKYAAELNYLAVKLAQEGKSLAEVNSHLGASISPDLLSRWTKLYKRTQAIVCNPENYLTHGYQGSCHQ</sequence>
<dbReference type="PANTHER" id="PTHR46564">
    <property type="entry name" value="TRANSPOSASE"/>
    <property type="match status" value="1"/>
</dbReference>
<evidence type="ECO:0000313" key="1">
    <source>
        <dbReference type="EMBL" id="KNZ44796.1"/>
    </source>
</evidence>
<dbReference type="AlphaFoldDB" id="A0A0L6U8G0"/>
<dbReference type="OrthoDB" id="2505990at2759"/>
<reference evidence="1 2" key="1">
    <citation type="submission" date="2015-08" db="EMBL/GenBank/DDBJ databases">
        <title>Next Generation Sequencing and Analysis of the Genome of Puccinia sorghi L Schw, the Causal Agent of Maize Common Rust.</title>
        <authorList>
            <person name="Rochi L."/>
            <person name="Burguener G."/>
            <person name="Darino M."/>
            <person name="Turjanski A."/>
            <person name="Kreff E."/>
            <person name="Dieguez M.J."/>
            <person name="Sacco F."/>
        </authorList>
    </citation>
    <scope>NUCLEOTIDE SEQUENCE [LARGE SCALE GENOMIC DNA]</scope>
    <source>
        <strain evidence="1 2">RO10H11247</strain>
    </source>
</reference>
<accession>A0A0L6U8G0</accession>
<evidence type="ECO:0008006" key="3">
    <source>
        <dbReference type="Google" id="ProtNLM"/>
    </source>
</evidence>
<dbReference type="PANTHER" id="PTHR46564:SF1">
    <property type="entry name" value="TRANSPOSASE"/>
    <property type="match status" value="1"/>
</dbReference>
<dbReference type="Proteomes" id="UP000037035">
    <property type="component" value="Unassembled WGS sequence"/>
</dbReference>
<keyword evidence="2" id="KW-1185">Reference proteome</keyword>
<comment type="caution">
    <text evidence="1">The sequence shown here is derived from an EMBL/GenBank/DDBJ whole genome shotgun (WGS) entry which is preliminary data.</text>
</comment>
<dbReference type="VEuPathDB" id="FungiDB:VP01_880g3"/>
<proteinExistence type="predicted"/>
<name>A0A0L6U8G0_9BASI</name>
<dbReference type="EMBL" id="LAVV01014393">
    <property type="protein sequence ID" value="KNZ44796.1"/>
    <property type="molecule type" value="Genomic_DNA"/>
</dbReference>
<gene>
    <name evidence="1" type="ORF">VP01_880g3</name>
</gene>